<evidence type="ECO:0000313" key="3">
    <source>
        <dbReference type="EMBL" id="ADZ82752.1"/>
    </source>
</evidence>
<reference evidence="3 4" key="1">
    <citation type="journal article" date="2011" name="J. Bacteriol.">
        <title>Complete genome sequence of the cellulose-degrading bacterium Cellulosilyticum lentocellum.</title>
        <authorList>
            <consortium name="US DOE Joint Genome Institute"/>
            <person name="Miller D.A."/>
            <person name="Suen G."/>
            <person name="Bruce D."/>
            <person name="Copeland A."/>
            <person name="Cheng J.F."/>
            <person name="Detter C."/>
            <person name="Goodwin L.A."/>
            <person name="Han C.S."/>
            <person name="Hauser L.J."/>
            <person name="Land M.L."/>
            <person name="Lapidus A."/>
            <person name="Lucas S."/>
            <person name="Meincke L."/>
            <person name="Pitluck S."/>
            <person name="Tapia R."/>
            <person name="Teshima H."/>
            <person name="Woyke T."/>
            <person name="Fox B.G."/>
            <person name="Angert E.R."/>
            <person name="Currie C.R."/>
        </authorList>
    </citation>
    <scope>NUCLEOTIDE SEQUENCE [LARGE SCALE GENOMIC DNA]</scope>
    <source>
        <strain evidence="4">ATCC 49066 / DSM 5427 / NCIMB 11756 / RHM5</strain>
    </source>
</reference>
<dbReference type="AlphaFoldDB" id="F2JRE3"/>
<dbReference type="KEGG" id="cle:Clole_1020"/>
<dbReference type="Gene3D" id="1.10.10.60">
    <property type="entry name" value="Homeodomain-like"/>
    <property type="match status" value="1"/>
</dbReference>
<dbReference type="InterPro" id="IPR012337">
    <property type="entry name" value="RNaseH-like_sf"/>
</dbReference>
<name>F2JRE3_CELLD</name>
<dbReference type="EMBL" id="CP002582">
    <property type="protein sequence ID" value="ADZ82752.1"/>
    <property type="molecule type" value="Genomic_DNA"/>
</dbReference>
<keyword evidence="4" id="KW-1185">Reference proteome</keyword>
<dbReference type="PANTHER" id="PTHR35004">
    <property type="entry name" value="TRANSPOSASE RV3428C-RELATED"/>
    <property type="match status" value="1"/>
</dbReference>
<dbReference type="InterPro" id="IPR036397">
    <property type="entry name" value="RNaseH_sf"/>
</dbReference>
<comment type="similarity">
    <text evidence="1">Belongs to the transposase IS21/IS408/IS1162 family.</text>
</comment>
<dbReference type="RefSeq" id="WP_013656051.1">
    <property type="nucleotide sequence ID" value="NC_015275.1"/>
</dbReference>
<dbReference type="Pfam" id="PF22483">
    <property type="entry name" value="Mu-transpos_C_2"/>
    <property type="match status" value="1"/>
</dbReference>
<dbReference type="GO" id="GO:0015074">
    <property type="term" value="P:DNA integration"/>
    <property type="evidence" value="ECO:0007669"/>
    <property type="project" value="InterPro"/>
</dbReference>
<accession>F2JRE3</accession>
<proteinExistence type="inferred from homology"/>
<dbReference type="Gene3D" id="3.30.420.10">
    <property type="entry name" value="Ribonuclease H-like superfamily/Ribonuclease H"/>
    <property type="match status" value="1"/>
</dbReference>
<organism evidence="3 4">
    <name type="scientific">Cellulosilyticum lentocellum (strain ATCC 49066 / DSM 5427 / NCIMB 11756 / RHM5)</name>
    <name type="common">Clostridium lentocellum</name>
    <dbReference type="NCBI Taxonomy" id="642492"/>
    <lineage>
        <taxon>Bacteria</taxon>
        <taxon>Bacillati</taxon>
        <taxon>Bacillota</taxon>
        <taxon>Clostridia</taxon>
        <taxon>Lachnospirales</taxon>
        <taxon>Cellulosilyticaceae</taxon>
        <taxon>Cellulosilyticum</taxon>
    </lineage>
</organism>
<dbReference type="STRING" id="642492.Clole_1020"/>
<dbReference type="InterPro" id="IPR001584">
    <property type="entry name" value="Integrase_cat-core"/>
</dbReference>
<dbReference type="SUPFAM" id="SSF53098">
    <property type="entry name" value="Ribonuclease H-like"/>
    <property type="match status" value="1"/>
</dbReference>
<dbReference type="PANTHER" id="PTHR35004:SF7">
    <property type="entry name" value="INTEGRASE PROTEIN"/>
    <property type="match status" value="1"/>
</dbReference>
<dbReference type="InterPro" id="IPR054353">
    <property type="entry name" value="IstA-like_C"/>
</dbReference>
<evidence type="ECO:0000259" key="2">
    <source>
        <dbReference type="PROSITE" id="PS50994"/>
    </source>
</evidence>
<dbReference type="PROSITE" id="PS50994">
    <property type="entry name" value="INTEGRASE"/>
    <property type="match status" value="1"/>
</dbReference>
<gene>
    <name evidence="3" type="ordered locus">Clole_1020</name>
</gene>
<feature type="domain" description="Integrase catalytic" evidence="2">
    <location>
        <begin position="118"/>
        <end position="306"/>
    </location>
</feature>
<evidence type="ECO:0000313" key="4">
    <source>
        <dbReference type="Proteomes" id="UP000008467"/>
    </source>
</evidence>
<dbReference type="eggNOG" id="COG4584">
    <property type="taxonomic scope" value="Bacteria"/>
</dbReference>
<dbReference type="NCBIfam" id="NF033546">
    <property type="entry name" value="transpos_IS21"/>
    <property type="match status" value="1"/>
</dbReference>
<dbReference type="HOGENOM" id="CLU_020626_2_0_9"/>
<dbReference type="GO" id="GO:0003676">
    <property type="term" value="F:nucleic acid binding"/>
    <property type="evidence" value="ECO:0007669"/>
    <property type="project" value="InterPro"/>
</dbReference>
<protein>
    <submittedName>
        <fullName evidence="3">Integrase catalytic region</fullName>
    </submittedName>
</protein>
<evidence type="ECO:0000256" key="1">
    <source>
        <dbReference type="ARBA" id="ARBA00009277"/>
    </source>
</evidence>
<sequence length="504" mass="58446">MVQYDYIRMLYFNEGLSQRTIAKRLMIHRNTVKRAIERNSNTYQRQNVKEKPVNGDFIAKVKAILLDNKIKPRKERLTKTRMFTLMQDEGYIGCYSSFTELTRQLEDELSLTQEDAFLKLLPTEGTMQVDFGEMSTIYQGKKTKVIVFCAKLKCSKCEFITAFPRQSTEYFLEGLNRAFQFFGGIPRKVVFDNLKQAVKEIKPDGGRVLQDAFLKFKAYYGFDAVFCNPASGHEKGMIENLVKYTRNNYFIPILEFNSYHELNSLLHNACVRRMNTQKVKGILWKDLLQEEQDHAFMPLKDFYDVSKIMMAKVDCYALVSCDTNHYSVPSSYVGKQVIVKIYPFEVQISYRDQLIAKHSRLLGKHDEALNPYHYLPLLAKKPGAIEDAKFMQNWHLPPIFETYHKQLQARSCSKNAGTKEYIKILQLTESHGIHKIAHFLNDLSKKNNYSLEELKSYIRFKQNEKIHKVTTMSKMPLEALNVVSITAPPSMYDALLKGDAYSNG</sequence>
<dbReference type="Proteomes" id="UP000008467">
    <property type="component" value="Chromosome"/>
</dbReference>